<name>A0A8S9Q592_BRACR</name>
<dbReference type="AlphaFoldDB" id="A0A8S9Q592"/>
<evidence type="ECO:0000313" key="1">
    <source>
        <dbReference type="EMBL" id="KAF3538895.1"/>
    </source>
</evidence>
<dbReference type="SUPFAM" id="SSF55811">
    <property type="entry name" value="Nudix"/>
    <property type="match status" value="1"/>
</dbReference>
<evidence type="ECO:0000313" key="2">
    <source>
        <dbReference type="Proteomes" id="UP000712600"/>
    </source>
</evidence>
<reference evidence="1" key="1">
    <citation type="submission" date="2019-12" db="EMBL/GenBank/DDBJ databases">
        <title>Genome sequencing and annotation of Brassica cretica.</title>
        <authorList>
            <person name="Studholme D.J."/>
            <person name="Sarris P."/>
        </authorList>
    </citation>
    <scope>NUCLEOTIDE SEQUENCE</scope>
    <source>
        <strain evidence="1">PFS-109/04</strain>
        <tissue evidence="1">Leaf</tissue>
    </source>
</reference>
<dbReference type="PANTHER" id="PTHR16099:SF5">
    <property type="entry name" value="NUCLEOTIDE TRIPHOSPHATE DIPHOSPHATASE NUDT15"/>
    <property type="match status" value="1"/>
</dbReference>
<dbReference type="EMBL" id="QGKX02001290">
    <property type="protein sequence ID" value="KAF3538895.1"/>
    <property type="molecule type" value="Genomic_DNA"/>
</dbReference>
<dbReference type="Proteomes" id="UP000712600">
    <property type="component" value="Unassembled WGS sequence"/>
</dbReference>
<comment type="caution">
    <text evidence="1">The sequence shown here is derived from an EMBL/GenBank/DDBJ whole genome shotgun (WGS) entry which is preliminary data.</text>
</comment>
<sequence>METVGEATPRVAVVIFVVKGNSVLLGKRRSSIGNSTFALPGGHLEFGPSFSLSLSSRFCKIAANLCFVFEQERASKDAQREK</sequence>
<dbReference type="InterPro" id="IPR015797">
    <property type="entry name" value="NUDIX_hydrolase-like_dom_sf"/>
</dbReference>
<dbReference type="GO" id="GO:0006203">
    <property type="term" value="P:dGTP catabolic process"/>
    <property type="evidence" value="ECO:0007669"/>
    <property type="project" value="TreeGrafter"/>
</dbReference>
<gene>
    <name evidence="1" type="ORF">F2Q69_00020203</name>
</gene>
<protein>
    <recommendedName>
        <fullName evidence="3">Nudix hydrolase domain-containing protein</fullName>
    </recommendedName>
</protein>
<dbReference type="Gene3D" id="3.90.79.10">
    <property type="entry name" value="Nucleoside Triphosphate Pyrophosphohydrolase"/>
    <property type="match status" value="1"/>
</dbReference>
<dbReference type="GO" id="GO:0005829">
    <property type="term" value="C:cytosol"/>
    <property type="evidence" value="ECO:0007669"/>
    <property type="project" value="TreeGrafter"/>
</dbReference>
<organism evidence="1 2">
    <name type="scientific">Brassica cretica</name>
    <name type="common">Mustard</name>
    <dbReference type="NCBI Taxonomy" id="69181"/>
    <lineage>
        <taxon>Eukaryota</taxon>
        <taxon>Viridiplantae</taxon>
        <taxon>Streptophyta</taxon>
        <taxon>Embryophyta</taxon>
        <taxon>Tracheophyta</taxon>
        <taxon>Spermatophyta</taxon>
        <taxon>Magnoliopsida</taxon>
        <taxon>eudicotyledons</taxon>
        <taxon>Gunneridae</taxon>
        <taxon>Pentapetalae</taxon>
        <taxon>rosids</taxon>
        <taxon>malvids</taxon>
        <taxon>Brassicales</taxon>
        <taxon>Brassicaceae</taxon>
        <taxon>Brassiceae</taxon>
        <taxon>Brassica</taxon>
    </lineage>
</organism>
<dbReference type="PANTHER" id="PTHR16099">
    <property type="entry name" value="8-OXO-DGTP DIPHOSPHATES NUDT15"/>
    <property type="match status" value="1"/>
</dbReference>
<evidence type="ECO:0008006" key="3">
    <source>
        <dbReference type="Google" id="ProtNLM"/>
    </source>
</evidence>
<accession>A0A8S9Q592</accession>
<proteinExistence type="predicted"/>
<dbReference type="GO" id="GO:0035539">
    <property type="term" value="F:8-oxo-7,8-dihydrodeoxyguanosine triphosphate pyrophosphatase activity"/>
    <property type="evidence" value="ECO:0007669"/>
    <property type="project" value="TreeGrafter"/>
</dbReference>